<accession>A0A1T5HVP0</accession>
<dbReference type="SUPFAM" id="SSF55729">
    <property type="entry name" value="Acyl-CoA N-acyltransferases (Nat)"/>
    <property type="match status" value="1"/>
</dbReference>
<name>A0A1T5HVP0_9GAMM</name>
<dbReference type="PANTHER" id="PTHR43792">
    <property type="entry name" value="GNAT FAMILY, PUTATIVE (AFU_ORTHOLOGUE AFUA_3G00765)-RELATED-RELATED"/>
    <property type="match status" value="1"/>
</dbReference>
<dbReference type="OrthoDB" id="9801656at2"/>
<feature type="domain" description="N-acetyltransferase" evidence="1">
    <location>
        <begin position="8"/>
        <end position="178"/>
    </location>
</feature>
<evidence type="ECO:0000259" key="1">
    <source>
        <dbReference type="PROSITE" id="PS51186"/>
    </source>
</evidence>
<dbReference type="Proteomes" id="UP000189966">
    <property type="component" value="Unassembled WGS sequence"/>
</dbReference>
<dbReference type="PANTHER" id="PTHR43792:SF1">
    <property type="entry name" value="N-ACETYLTRANSFERASE DOMAIN-CONTAINING PROTEIN"/>
    <property type="match status" value="1"/>
</dbReference>
<keyword evidence="2" id="KW-0808">Transferase</keyword>
<evidence type="ECO:0000313" key="2">
    <source>
        <dbReference type="EMBL" id="SKC30820.1"/>
    </source>
</evidence>
<proteinExistence type="predicted"/>
<dbReference type="EMBL" id="FUZI01000001">
    <property type="protein sequence ID" value="SKC30820.1"/>
    <property type="molecule type" value="Genomic_DNA"/>
</dbReference>
<dbReference type="InterPro" id="IPR051531">
    <property type="entry name" value="N-acetyltransferase"/>
</dbReference>
<dbReference type="GO" id="GO:0016747">
    <property type="term" value="F:acyltransferase activity, transferring groups other than amino-acyl groups"/>
    <property type="evidence" value="ECO:0007669"/>
    <property type="project" value="InterPro"/>
</dbReference>
<dbReference type="PROSITE" id="PS51186">
    <property type="entry name" value="GNAT"/>
    <property type="match status" value="1"/>
</dbReference>
<dbReference type="AlphaFoldDB" id="A0A1T5HVP0"/>
<dbReference type="InterPro" id="IPR000182">
    <property type="entry name" value="GNAT_dom"/>
</dbReference>
<reference evidence="2 3" key="1">
    <citation type="submission" date="2017-02" db="EMBL/GenBank/DDBJ databases">
        <authorList>
            <person name="Peterson S.W."/>
        </authorList>
    </citation>
    <scope>NUCLEOTIDE SEQUENCE [LARGE SCALE GENOMIC DNA]</scope>
    <source>
        <strain evidence="3">type strain: NCCB 100098</strain>
    </source>
</reference>
<organism evidence="2 3">
    <name type="scientific">Photobacterium piscicola</name>
    <dbReference type="NCBI Taxonomy" id="1378299"/>
    <lineage>
        <taxon>Bacteria</taxon>
        <taxon>Pseudomonadati</taxon>
        <taxon>Pseudomonadota</taxon>
        <taxon>Gammaproteobacteria</taxon>
        <taxon>Vibrionales</taxon>
        <taxon>Vibrionaceae</taxon>
        <taxon>Photobacterium</taxon>
    </lineage>
</organism>
<dbReference type="Pfam" id="PF13302">
    <property type="entry name" value="Acetyltransf_3"/>
    <property type="match status" value="1"/>
</dbReference>
<sequence>MHMETQRLILRQWKPNDYRVYAQLNADPQVMRYFPAILANNESDAQASRIEELIAQRGWGFWAVELKSTGKFIGFVGLHSQDETSGIPNAPFIEIGWRLSAEYWGLGYASEAATKALQFAFEVLKAPSVFAFTALQNQPSQRVMAKIGMKNTRQDFNHPKLDQGHRLERHCLYTITQQQWLAIVNKPD</sequence>
<dbReference type="Gene3D" id="3.40.630.30">
    <property type="match status" value="1"/>
</dbReference>
<dbReference type="RefSeq" id="WP_080155676.1">
    <property type="nucleotide sequence ID" value="NZ_FUZI01000001.1"/>
</dbReference>
<gene>
    <name evidence="2" type="ORF">CZ809_00297</name>
</gene>
<protein>
    <submittedName>
        <fullName evidence="2">Acetyltransferase (GNAT) family protein</fullName>
    </submittedName>
</protein>
<evidence type="ECO:0000313" key="3">
    <source>
        <dbReference type="Proteomes" id="UP000189966"/>
    </source>
</evidence>
<dbReference type="InterPro" id="IPR016181">
    <property type="entry name" value="Acyl_CoA_acyltransferase"/>
</dbReference>